<evidence type="ECO:0000313" key="3">
    <source>
        <dbReference type="EMBL" id="GGI72363.1"/>
    </source>
</evidence>
<dbReference type="Proteomes" id="UP001060771">
    <property type="component" value="Chromosome"/>
</dbReference>
<evidence type="ECO:0000313" key="5">
    <source>
        <dbReference type="Proteomes" id="UP001060771"/>
    </source>
</evidence>
<protein>
    <submittedName>
        <fullName evidence="3">Uncharacterized protein</fullName>
    </submittedName>
</protein>
<dbReference type="AlphaFoldDB" id="A0A830ECS6"/>
<dbReference type="RefSeq" id="WP_188602671.1">
    <property type="nucleotide sequence ID" value="NZ_AP026830.1"/>
</dbReference>
<proteinExistence type="predicted"/>
<reference evidence="5" key="3">
    <citation type="submission" date="2022-09" db="EMBL/GenBank/DDBJ databases">
        <title>Complete genome sequence of Vulcanisaeta souniana.</title>
        <authorList>
            <person name="Kato S."/>
            <person name="Itoh T."/>
            <person name="Ohkuma M."/>
        </authorList>
    </citation>
    <scope>NUCLEOTIDE SEQUENCE [LARGE SCALE GENOMIC DNA]</scope>
    <source>
        <strain evidence="5">JCM 11219</strain>
    </source>
</reference>
<dbReference type="Proteomes" id="UP000657075">
    <property type="component" value="Unassembled WGS sequence"/>
</dbReference>
<gene>
    <name evidence="3" type="ORF">GCM10007112_06410</name>
    <name evidence="2" type="ORF">Vsou_04190</name>
</gene>
<evidence type="ECO:0000313" key="4">
    <source>
        <dbReference type="Proteomes" id="UP000657075"/>
    </source>
</evidence>
<dbReference type="GeneID" id="76205973"/>
<evidence type="ECO:0000256" key="1">
    <source>
        <dbReference type="SAM" id="Phobius"/>
    </source>
</evidence>
<accession>A0A830ECS6</accession>
<dbReference type="OrthoDB" id="27360at2157"/>
<reference evidence="3" key="1">
    <citation type="journal article" date="2014" name="Int. J. Syst. Evol. Microbiol.">
        <title>Complete genome sequence of Corynebacterium casei LMG S-19264T (=DSM 44701T), isolated from a smear-ripened cheese.</title>
        <authorList>
            <consortium name="US DOE Joint Genome Institute (JGI-PGF)"/>
            <person name="Walter F."/>
            <person name="Albersmeier A."/>
            <person name="Kalinowski J."/>
            <person name="Ruckert C."/>
        </authorList>
    </citation>
    <scope>NUCLEOTIDE SEQUENCE</scope>
    <source>
        <strain evidence="3">JCM 11219</strain>
    </source>
</reference>
<keyword evidence="1" id="KW-0472">Membrane</keyword>
<name>A0A830ECS6_9CREN</name>
<evidence type="ECO:0000313" key="2">
    <source>
        <dbReference type="EMBL" id="BDR91326.1"/>
    </source>
</evidence>
<reference evidence="2" key="4">
    <citation type="journal article" date="2023" name="Microbiol. Resour. Announc.">
        <title>Complete Genome Sequence of Vulcanisaeta souniana Strain IC-059, a Hyperthermophilic Archaeon Isolated from Hot Spring Water in Japan.</title>
        <authorList>
            <person name="Kato S."/>
            <person name="Itoh T."/>
            <person name="Wu L."/>
            <person name="Ma J."/>
            <person name="Ohkuma M."/>
        </authorList>
    </citation>
    <scope>NUCLEOTIDE SEQUENCE</scope>
    <source>
        <strain evidence="2">JCM 11219</strain>
    </source>
</reference>
<reference evidence="3" key="2">
    <citation type="submission" date="2020-09" db="EMBL/GenBank/DDBJ databases">
        <authorList>
            <person name="Sun Q."/>
            <person name="Ohkuma M."/>
        </authorList>
    </citation>
    <scope>NUCLEOTIDE SEQUENCE</scope>
    <source>
        <strain evidence="3">JCM 11219</strain>
    </source>
</reference>
<organism evidence="3 4">
    <name type="scientific">Vulcanisaeta souniana JCM 11219</name>
    <dbReference type="NCBI Taxonomy" id="1293586"/>
    <lineage>
        <taxon>Archaea</taxon>
        <taxon>Thermoproteota</taxon>
        <taxon>Thermoprotei</taxon>
        <taxon>Thermoproteales</taxon>
        <taxon>Thermoproteaceae</taxon>
        <taxon>Vulcanisaeta</taxon>
    </lineage>
</organism>
<keyword evidence="1" id="KW-0812">Transmembrane</keyword>
<keyword evidence="1" id="KW-1133">Transmembrane helix</keyword>
<keyword evidence="5" id="KW-1185">Reference proteome</keyword>
<feature type="transmembrane region" description="Helical" evidence="1">
    <location>
        <begin position="621"/>
        <end position="641"/>
    </location>
</feature>
<dbReference type="EMBL" id="AP026830">
    <property type="protein sequence ID" value="BDR91326.1"/>
    <property type="molecule type" value="Genomic_DNA"/>
</dbReference>
<dbReference type="EMBL" id="BMNM01000002">
    <property type="protein sequence ID" value="GGI72363.1"/>
    <property type="molecule type" value="Genomic_DNA"/>
</dbReference>
<sequence length="649" mass="69476">MMITLLIMHTILMMLADPPTPFTVTSATWYYGTYPETISNNTQIYTGVGINSTISIDINNNLPTPINITYALSIGRKSTQGIVELQPGNNTLSITAPGLGQGNYNATLVLGSLGYSVSYYFTVYSVIPSISISAVSSTLYSGVPQIVTIRVVSTSPIPITSALIAVSGTNATVSTGVFTIKPPSNTSVTVTPGPYTLNTAALSFRISYTDAGGYSWTANETLTFTVIPTPVTIVLSAQSNKVNYGNYLPISIQVSTPVGPLQNQQLSVYVDNNYVTTVTTNSQGTTQYILPVNYGIGYHTLTVLFTNTTYFQEASANYTFFVLPGTVYIIAYVNNTNITYGNAVSIYVKLSPPISGGTLTISYVINGSSSVIGSYTPVNGSVNATWIPPQASTYLILIYYVNSPNYLPSSTNLTLTVKKAPCSLSIAVNGTPEVLHEITVISYMNPAIINTQLNIQVTPSSGIPMSGAIYVNTSGMSEYTFTPETPGNYTITVSWPGNINYQSCSATKSLSIGRASLSLSVNESNNLIAAGGHVLFSISLTTDIPINYVNGNITITISSSNKTISTYEIPITGNYIRGSIPFNAPGNYRVLIYYPGNEYVKPSTYGPYYVVVMPGLLGIPWYMLLAYLAPMAIGAVTGIMVNKRLHQAQ</sequence>